<dbReference type="Gene3D" id="2.60.40.1180">
    <property type="entry name" value="Golgi alpha-mannosidase II"/>
    <property type="match status" value="1"/>
</dbReference>
<accession>A0A1H2NAY8</accession>
<evidence type="ECO:0000259" key="8">
    <source>
        <dbReference type="SMART" id="SM00813"/>
    </source>
</evidence>
<evidence type="ECO:0000256" key="1">
    <source>
        <dbReference type="ARBA" id="ARBA00001462"/>
    </source>
</evidence>
<evidence type="ECO:0000256" key="4">
    <source>
        <dbReference type="ARBA" id="ARBA00012670"/>
    </source>
</evidence>
<dbReference type="SMART" id="SM00813">
    <property type="entry name" value="Alpha-L-AF_C"/>
    <property type="match status" value="1"/>
</dbReference>
<dbReference type="InterPro" id="IPR010720">
    <property type="entry name" value="Alpha-L-AF_C"/>
</dbReference>
<dbReference type="GO" id="GO:0046556">
    <property type="term" value="F:alpha-L-arabinofuranosidase activity"/>
    <property type="evidence" value="ECO:0007669"/>
    <property type="project" value="UniProtKB-EC"/>
</dbReference>
<keyword evidence="10" id="KW-1185">Reference proteome</keyword>
<organism evidence="9 10">
    <name type="scientific">Microlunatus sagamiharensis</name>
    <dbReference type="NCBI Taxonomy" id="546874"/>
    <lineage>
        <taxon>Bacteria</taxon>
        <taxon>Bacillati</taxon>
        <taxon>Actinomycetota</taxon>
        <taxon>Actinomycetes</taxon>
        <taxon>Propionibacteriales</taxon>
        <taxon>Propionibacteriaceae</taxon>
        <taxon>Microlunatus</taxon>
    </lineage>
</organism>
<keyword evidence="5" id="KW-0378">Hydrolase</keyword>
<dbReference type="EC" id="3.2.1.55" evidence="4"/>
<sequence>MTAVTRARIVVDRDFTLGEVPRRIFGSFVEHMGRCVYTGVFEPGHPAADEEGFRTDVLDLTREMGVSVVRYPGGNFVSGYRWEDGVGPVADRPRRLDGAWHTVETNAFGLHEFMRWAGKAGVEPMEAVNLGTRGVEAARELVEYANHPGGTALSDRRIANGAKDPFGIKLWCLGNEMDGPWQIGHKTADEYGRLAQEAAKAMRYVDRDLELVVCGSSGSLMPTFGAWEQTVLGHAYDEVDYVSMHAYYEESDGDHASFLASAVDMDHFIESVVATIDAVGAARKSRKRINISFDEWNVWYQKREGEDSPSQVGTSGWVEHPRLIEDVYTVTDAVVVGTFLNSLLRHGDRVTIANQAQLVNIIAPILTEPGGPAWRQSIFWPFARTSALARGEILRLHVESDLAPTQRYGDAPLVDVSGTYDAESGRVALFLANRSLEGPADVEVDLRGLRVGELIGAEVLTIPEGGDRHSVSTAADQRVGLRGLENVTVEGERRDVVRLRLPALSWSAVQLGVMVA</sequence>
<gene>
    <name evidence="9" type="ORF">SAMN04488544_3664</name>
</gene>
<dbReference type="InterPro" id="IPR055235">
    <property type="entry name" value="ASD1_cat"/>
</dbReference>
<dbReference type="GO" id="GO:0046373">
    <property type="term" value="P:L-arabinose metabolic process"/>
    <property type="evidence" value="ECO:0007669"/>
    <property type="project" value="InterPro"/>
</dbReference>
<comment type="similarity">
    <text evidence="2">Belongs to the glycosyl hydrolase 51 family.</text>
</comment>
<comment type="subunit">
    <text evidence="3">Homohexamer; trimer of dimers.</text>
</comment>
<dbReference type="EMBL" id="LT629799">
    <property type="protein sequence ID" value="SDV02610.1"/>
    <property type="molecule type" value="Genomic_DNA"/>
</dbReference>
<evidence type="ECO:0000256" key="3">
    <source>
        <dbReference type="ARBA" id="ARBA00011165"/>
    </source>
</evidence>
<dbReference type="STRING" id="546874.SAMN04488544_3664"/>
<evidence type="ECO:0000256" key="5">
    <source>
        <dbReference type="ARBA" id="ARBA00022801"/>
    </source>
</evidence>
<dbReference type="Proteomes" id="UP000198825">
    <property type="component" value="Chromosome I"/>
</dbReference>
<keyword evidence="6" id="KW-0119">Carbohydrate metabolism</keyword>
<dbReference type="GO" id="GO:0000272">
    <property type="term" value="P:polysaccharide catabolic process"/>
    <property type="evidence" value="ECO:0007669"/>
    <property type="project" value="TreeGrafter"/>
</dbReference>
<dbReference type="Pfam" id="PF22848">
    <property type="entry name" value="ASD1_dom"/>
    <property type="match status" value="1"/>
</dbReference>
<evidence type="ECO:0000313" key="10">
    <source>
        <dbReference type="Proteomes" id="UP000198825"/>
    </source>
</evidence>
<dbReference type="Gene3D" id="3.20.20.80">
    <property type="entry name" value="Glycosidases"/>
    <property type="match status" value="1"/>
</dbReference>
<evidence type="ECO:0000256" key="7">
    <source>
        <dbReference type="ARBA" id="ARBA00023295"/>
    </source>
</evidence>
<evidence type="ECO:0000256" key="2">
    <source>
        <dbReference type="ARBA" id="ARBA00007186"/>
    </source>
</evidence>
<keyword evidence="7" id="KW-0326">Glycosidase</keyword>
<dbReference type="PANTHER" id="PTHR43576:SF3">
    <property type="entry name" value="ALPHA-L-ARABINOFURANOSIDASE C"/>
    <property type="match status" value="1"/>
</dbReference>
<comment type="catalytic activity">
    <reaction evidence="1">
        <text>Hydrolysis of terminal non-reducing alpha-L-arabinofuranoside residues in alpha-L-arabinosides.</text>
        <dbReference type="EC" id="3.2.1.55"/>
    </reaction>
</comment>
<dbReference type="AlphaFoldDB" id="A0A1H2NAY8"/>
<protein>
    <recommendedName>
        <fullName evidence="4">non-reducing end alpha-L-arabinofuranosidase</fullName>
        <ecNumber evidence="4">3.2.1.55</ecNumber>
    </recommendedName>
</protein>
<proteinExistence type="inferred from homology"/>
<feature type="domain" description="Alpha-L-arabinofuranosidase C-terminal" evidence="8">
    <location>
        <begin position="294"/>
        <end position="505"/>
    </location>
</feature>
<dbReference type="SUPFAM" id="SSF51445">
    <property type="entry name" value="(Trans)glycosidases"/>
    <property type="match status" value="1"/>
</dbReference>
<dbReference type="PANTHER" id="PTHR43576">
    <property type="entry name" value="ALPHA-L-ARABINOFURANOSIDASE C-RELATED"/>
    <property type="match status" value="1"/>
</dbReference>
<evidence type="ECO:0000313" key="9">
    <source>
        <dbReference type="EMBL" id="SDV02610.1"/>
    </source>
</evidence>
<dbReference type="InterPro" id="IPR017853">
    <property type="entry name" value="GH"/>
</dbReference>
<evidence type="ECO:0000256" key="6">
    <source>
        <dbReference type="ARBA" id="ARBA00023277"/>
    </source>
</evidence>
<reference evidence="10" key="1">
    <citation type="submission" date="2016-10" db="EMBL/GenBank/DDBJ databases">
        <authorList>
            <person name="Varghese N."/>
            <person name="Submissions S."/>
        </authorList>
    </citation>
    <scope>NUCLEOTIDE SEQUENCE [LARGE SCALE GENOMIC DNA]</scope>
    <source>
        <strain evidence="10">DSM 21743</strain>
    </source>
</reference>
<dbReference type="SUPFAM" id="SSF51011">
    <property type="entry name" value="Glycosyl hydrolase domain"/>
    <property type="match status" value="1"/>
</dbReference>
<dbReference type="InterPro" id="IPR013780">
    <property type="entry name" value="Glyco_hydro_b"/>
</dbReference>
<dbReference type="Pfam" id="PF06964">
    <property type="entry name" value="Alpha-L-AF_C"/>
    <property type="match status" value="1"/>
</dbReference>
<name>A0A1H2NAY8_9ACTN</name>